<feature type="domain" description="Hemerythrin-like" evidence="1">
    <location>
        <begin position="12"/>
        <end position="130"/>
    </location>
</feature>
<dbReference type="CDD" id="cd12108">
    <property type="entry name" value="Hr-like"/>
    <property type="match status" value="1"/>
</dbReference>
<organism evidence="2 3">
    <name type="scientific">Pseudonocardia ammonioxydans</name>
    <dbReference type="NCBI Taxonomy" id="260086"/>
    <lineage>
        <taxon>Bacteria</taxon>
        <taxon>Bacillati</taxon>
        <taxon>Actinomycetota</taxon>
        <taxon>Actinomycetes</taxon>
        <taxon>Pseudonocardiales</taxon>
        <taxon>Pseudonocardiaceae</taxon>
        <taxon>Pseudonocardia</taxon>
    </lineage>
</organism>
<dbReference type="InterPro" id="IPR012312">
    <property type="entry name" value="Hemerythrin-like"/>
</dbReference>
<evidence type="ECO:0000259" key="1">
    <source>
        <dbReference type="Pfam" id="PF01814"/>
    </source>
</evidence>
<evidence type="ECO:0000313" key="2">
    <source>
        <dbReference type="EMBL" id="SFN27445.1"/>
    </source>
</evidence>
<sequence>MAHAPTGTAGDVVDELTRDHHEALETLARVTDGTLPMPERRNTVDTVIGEVVRHSVAEEMYVYPVMRDQFDDGGEIVDHDADEHAQLERVMKELEKTDPGDSRFDTLVSRMIDALRHHAQEEENEQFPRLRAHVDPETLQKMRDQVDTAKKIAPTRPHPDAPNSEVFHKLAGPGVGMIDRMRDRLAGSLGS</sequence>
<proteinExistence type="predicted"/>
<accession>A0A1I4XNP4</accession>
<gene>
    <name evidence="2" type="ORF">SAMN05216207_1011160</name>
</gene>
<dbReference type="Pfam" id="PF01814">
    <property type="entry name" value="Hemerythrin"/>
    <property type="match status" value="1"/>
</dbReference>
<dbReference type="AlphaFoldDB" id="A0A1I4XNP4"/>
<dbReference type="Proteomes" id="UP000199614">
    <property type="component" value="Unassembled WGS sequence"/>
</dbReference>
<dbReference type="STRING" id="260086.SAMN05216207_1011160"/>
<dbReference type="PANTHER" id="PTHR35585">
    <property type="entry name" value="HHE DOMAIN PROTEIN (AFU_ORTHOLOGUE AFUA_4G00730)"/>
    <property type="match status" value="1"/>
</dbReference>
<dbReference type="RefSeq" id="WP_093342256.1">
    <property type="nucleotide sequence ID" value="NZ_FOUY01000011.1"/>
</dbReference>
<protein>
    <submittedName>
        <fullName evidence="2">Hemerythrin HHE cation binding domain-containing protein</fullName>
    </submittedName>
</protein>
<dbReference type="EMBL" id="FOUY01000011">
    <property type="protein sequence ID" value="SFN27445.1"/>
    <property type="molecule type" value="Genomic_DNA"/>
</dbReference>
<dbReference type="OrthoDB" id="9793637at2"/>
<evidence type="ECO:0000313" key="3">
    <source>
        <dbReference type="Proteomes" id="UP000199614"/>
    </source>
</evidence>
<dbReference type="PANTHER" id="PTHR35585:SF1">
    <property type="entry name" value="HHE DOMAIN PROTEIN (AFU_ORTHOLOGUE AFUA_4G00730)"/>
    <property type="match status" value="1"/>
</dbReference>
<keyword evidence="3" id="KW-1185">Reference proteome</keyword>
<name>A0A1I4XNP4_PSUAM</name>
<dbReference type="Gene3D" id="1.20.120.520">
    <property type="entry name" value="nmb1532 protein domain like"/>
    <property type="match status" value="1"/>
</dbReference>
<reference evidence="2 3" key="1">
    <citation type="submission" date="2016-10" db="EMBL/GenBank/DDBJ databases">
        <authorList>
            <person name="de Groot N.N."/>
        </authorList>
    </citation>
    <scope>NUCLEOTIDE SEQUENCE [LARGE SCALE GENOMIC DNA]</scope>
    <source>
        <strain evidence="2 3">CGMCC 4.1877</strain>
    </source>
</reference>